<comment type="subcellular location">
    <subcellularLocation>
        <location evidence="1">Membrane</location>
        <topology evidence="1">Multi-pass membrane protein</topology>
    </subcellularLocation>
</comment>
<feature type="transmembrane region" description="Helical" evidence="5">
    <location>
        <begin position="12"/>
        <end position="34"/>
    </location>
</feature>
<evidence type="ECO:0000256" key="2">
    <source>
        <dbReference type="ARBA" id="ARBA00022692"/>
    </source>
</evidence>
<organism evidence="7 8">
    <name type="scientific">Thecamonas trahens ATCC 50062</name>
    <dbReference type="NCBI Taxonomy" id="461836"/>
    <lineage>
        <taxon>Eukaryota</taxon>
        <taxon>Apusozoa</taxon>
        <taxon>Apusomonadida</taxon>
        <taxon>Apusomonadidae</taxon>
        <taxon>Thecamonas</taxon>
    </lineage>
</organism>
<evidence type="ECO:0000256" key="5">
    <source>
        <dbReference type="SAM" id="Phobius"/>
    </source>
</evidence>
<evidence type="ECO:0000259" key="6">
    <source>
        <dbReference type="Pfam" id="PF04138"/>
    </source>
</evidence>
<evidence type="ECO:0000313" key="7">
    <source>
        <dbReference type="EMBL" id="KNC55543.1"/>
    </source>
</evidence>
<dbReference type="Proteomes" id="UP000054408">
    <property type="component" value="Unassembled WGS sequence"/>
</dbReference>
<dbReference type="GO" id="GO:0000271">
    <property type="term" value="P:polysaccharide biosynthetic process"/>
    <property type="evidence" value="ECO:0007669"/>
    <property type="project" value="InterPro"/>
</dbReference>
<dbReference type="GeneID" id="25561534"/>
<evidence type="ECO:0000256" key="3">
    <source>
        <dbReference type="ARBA" id="ARBA00022989"/>
    </source>
</evidence>
<dbReference type="Pfam" id="PF04138">
    <property type="entry name" value="GtrA_DPMS_TM"/>
    <property type="match status" value="1"/>
</dbReference>
<keyword evidence="3 5" id="KW-1133">Transmembrane helix</keyword>
<evidence type="ECO:0000256" key="1">
    <source>
        <dbReference type="ARBA" id="ARBA00004141"/>
    </source>
</evidence>
<dbReference type="InterPro" id="IPR007267">
    <property type="entry name" value="GtrA_DPMS_TM"/>
</dbReference>
<dbReference type="AlphaFoldDB" id="A0A0L0DVH8"/>
<protein>
    <recommendedName>
        <fullName evidence="6">GtrA/DPMS transmembrane domain-containing protein</fullName>
    </recommendedName>
</protein>
<keyword evidence="8" id="KW-1185">Reference proteome</keyword>
<proteinExistence type="predicted"/>
<dbReference type="eggNOG" id="ENOG502SDKF">
    <property type="taxonomic scope" value="Eukaryota"/>
</dbReference>
<dbReference type="RefSeq" id="XP_013761317.1">
    <property type="nucleotide sequence ID" value="XM_013905863.1"/>
</dbReference>
<reference evidence="7 8" key="1">
    <citation type="submission" date="2010-05" db="EMBL/GenBank/DDBJ databases">
        <title>The Genome Sequence of Thecamonas trahens ATCC 50062.</title>
        <authorList>
            <consortium name="The Broad Institute Genome Sequencing Platform"/>
            <person name="Russ C."/>
            <person name="Cuomo C."/>
            <person name="Shea T."/>
            <person name="Young S.K."/>
            <person name="Zeng Q."/>
            <person name="Koehrsen M."/>
            <person name="Haas B."/>
            <person name="Borodovsky M."/>
            <person name="Guigo R."/>
            <person name="Alvarado L."/>
            <person name="Berlin A."/>
            <person name="Bochicchio J."/>
            <person name="Borenstein D."/>
            <person name="Chapman S."/>
            <person name="Chen Z."/>
            <person name="Freedman E."/>
            <person name="Gellesch M."/>
            <person name="Goldberg J."/>
            <person name="Griggs A."/>
            <person name="Gujja S."/>
            <person name="Heilman E."/>
            <person name="Heiman D."/>
            <person name="Hepburn T."/>
            <person name="Howarth C."/>
            <person name="Jen D."/>
            <person name="Larson L."/>
            <person name="Mehta T."/>
            <person name="Park D."/>
            <person name="Pearson M."/>
            <person name="Roberts A."/>
            <person name="Saif S."/>
            <person name="Shenoy N."/>
            <person name="Sisk P."/>
            <person name="Stolte C."/>
            <person name="Sykes S."/>
            <person name="Thomson T."/>
            <person name="Walk T."/>
            <person name="White J."/>
            <person name="Yandava C."/>
            <person name="Burger G."/>
            <person name="Gray M.W."/>
            <person name="Holland P.W.H."/>
            <person name="King N."/>
            <person name="Lang F.B.F."/>
            <person name="Roger A.J."/>
            <person name="Ruiz-Trillo I."/>
            <person name="Lander E."/>
            <person name="Nusbaum C."/>
        </authorList>
    </citation>
    <scope>NUCLEOTIDE SEQUENCE [LARGE SCALE GENOMIC DNA]</scope>
    <source>
        <strain evidence="7 8">ATCC 50062</strain>
    </source>
</reference>
<dbReference type="OrthoDB" id="199351at2759"/>
<dbReference type="EMBL" id="GL349439">
    <property type="protein sequence ID" value="KNC55543.1"/>
    <property type="molecule type" value="Genomic_DNA"/>
</dbReference>
<sequence length="143" mass="15189">MSSEGMKEFVMFNVSGAIGTALFYALYTALVWAYPVEWPYPATAAWVGSYTPSIAWQHVLHQLFVFGTPEGGSVLSGLGKTYVVYSASLVGSTAINWLAVEKLSVAANAAFVLGLVITGAINFVASKYWAFADDGSGGDDKDD</sequence>
<feature type="transmembrane region" description="Helical" evidence="5">
    <location>
        <begin position="106"/>
        <end position="125"/>
    </location>
</feature>
<accession>A0A0L0DVH8</accession>
<name>A0A0L0DVH8_THETB</name>
<evidence type="ECO:0000256" key="4">
    <source>
        <dbReference type="ARBA" id="ARBA00023136"/>
    </source>
</evidence>
<keyword evidence="2 5" id="KW-0812">Transmembrane</keyword>
<feature type="transmembrane region" description="Helical" evidence="5">
    <location>
        <begin position="82"/>
        <end position="99"/>
    </location>
</feature>
<dbReference type="OMA" id="INWLAVE"/>
<keyword evidence="4 5" id="KW-0472">Membrane</keyword>
<evidence type="ECO:0000313" key="8">
    <source>
        <dbReference type="Proteomes" id="UP000054408"/>
    </source>
</evidence>
<dbReference type="GO" id="GO:0016020">
    <property type="term" value="C:membrane"/>
    <property type="evidence" value="ECO:0007669"/>
    <property type="project" value="UniProtKB-SubCell"/>
</dbReference>
<feature type="domain" description="GtrA/DPMS transmembrane" evidence="6">
    <location>
        <begin position="12"/>
        <end position="131"/>
    </location>
</feature>
<gene>
    <name evidence="7" type="ORF">AMSG_01805</name>
</gene>